<dbReference type="PANTHER" id="PTHR43877">
    <property type="entry name" value="AMINOALKYLPHOSPHONATE N-ACETYLTRANSFERASE-RELATED-RELATED"/>
    <property type="match status" value="1"/>
</dbReference>
<dbReference type="Pfam" id="PF13508">
    <property type="entry name" value="Acetyltransf_7"/>
    <property type="match status" value="1"/>
</dbReference>
<dbReference type="GO" id="GO:0016747">
    <property type="term" value="F:acyltransferase activity, transferring groups other than amino-acyl groups"/>
    <property type="evidence" value="ECO:0007669"/>
    <property type="project" value="InterPro"/>
</dbReference>
<organism evidence="4 5">
    <name type="scientific">Enterococcus ureasiticus</name>
    <dbReference type="NCBI Taxonomy" id="903984"/>
    <lineage>
        <taxon>Bacteria</taxon>
        <taxon>Bacillati</taxon>
        <taxon>Bacillota</taxon>
        <taxon>Bacilli</taxon>
        <taxon>Lactobacillales</taxon>
        <taxon>Enterococcaceae</taxon>
        <taxon>Enterococcus</taxon>
    </lineage>
</organism>
<gene>
    <name evidence="4" type="ORF">BCR21_04230</name>
</gene>
<dbReference type="EMBL" id="MIJZ01000001">
    <property type="protein sequence ID" value="OEG14202.1"/>
    <property type="molecule type" value="Genomic_DNA"/>
</dbReference>
<dbReference type="OrthoDB" id="9800797at2"/>
<evidence type="ECO:0000259" key="3">
    <source>
        <dbReference type="PROSITE" id="PS51186"/>
    </source>
</evidence>
<dbReference type="PROSITE" id="PS51186">
    <property type="entry name" value="GNAT"/>
    <property type="match status" value="1"/>
</dbReference>
<evidence type="ECO:0000313" key="5">
    <source>
        <dbReference type="Proteomes" id="UP000094068"/>
    </source>
</evidence>
<dbReference type="RefSeq" id="WP_069645244.1">
    <property type="nucleotide sequence ID" value="NZ_MIJZ01000001.1"/>
</dbReference>
<comment type="caution">
    <text evidence="4">The sequence shown here is derived from an EMBL/GenBank/DDBJ whole genome shotgun (WGS) entry which is preliminary data.</text>
</comment>
<dbReference type="InterPro" id="IPR000182">
    <property type="entry name" value="GNAT_dom"/>
</dbReference>
<evidence type="ECO:0000313" key="4">
    <source>
        <dbReference type="EMBL" id="OEG14202.1"/>
    </source>
</evidence>
<feature type="domain" description="N-acetyltransferase" evidence="3">
    <location>
        <begin position="3"/>
        <end position="157"/>
    </location>
</feature>
<keyword evidence="1" id="KW-0808">Transferase</keyword>
<name>A0A1E5GND3_9ENTE</name>
<proteinExistence type="predicted"/>
<protein>
    <recommendedName>
        <fullName evidence="3">N-acetyltransferase domain-containing protein</fullName>
    </recommendedName>
</protein>
<keyword evidence="2" id="KW-0012">Acyltransferase</keyword>
<sequence>MQLIIRPFLSTDAPQIAHLLKRNFLEINSKDYPIEQMKQLAAEYTSEKIIEQAAYAHTYVAESAGEVIGTGTICPFWDSQTESIILSLFVQPEFHGQGIGSAIMNHIEHDAFYLRAKRIEIPASRTAKKFYLRLGYQIKNNEQTEDENGYLRMEKRV</sequence>
<reference evidence="5" key="1">
    <citation type="submission" date="2016-09" db="EMBL/GenBank/DDBJ databases">
        <authorList>
            <person name="Gulvik C.A."/>
        </authorList>
    </citation>
    <scope>NUCLEOTIDE SEQUENCE [LARGE SCALE GENOMIC DNA]</scope>
    <source>
        <strain evidence="5">DSM 23328</strain>
    </source>
</reference>
<evidence type="ECO:0000256" key="1">
    <source>
        <dbReference type="ARBA" id="ARBA00022679"/>
    </source>
</evidence>
<accession>A0A1E5GND3</accession>
<keyword evidence="5" id="KW-1185">Reference proteome</keyword>
<dbReference type="CDD" id="cd04301">
    <property type="entry name" value="NAT_SF"/>
    <property type="match status" value="1"/>
</dbReference>
<dbReference type="STRING" id="903984.BCR21_04230"/>
<evidence type="ECO:0000256" key="2">
    <source>
        <dbReference type="ARBA" id="ARBA00023315"/>
    </source>
</evidence>
<dbReference type="Proteomes" id="UP000094068">
    <property type="component" value="Unassembled WGS sequence"/>
</dbReference>
<dbReference type="InterPro" id="IPR050832">
    <property type="entry name" value="Bact_Acetyltransf"/>
</dbReference>
<dbReference type="SUPFAM" id="SSF55729">
    <property type="entry name" value="Acyl-CoA N-acyltransferases (Nat)"/>
    <property type="match status" value="1"/>
</dbReference>
<dbReference type="Gene3D" id="3.40.630.30">
    <property type="match status" value="1"/>
</dbReference>
<dbReference type="AlphaFoldDB" id="A0A1E5GND3"/>
<dbReference type="InterPro" id="IPR016181">
    <property type="entry name" value="Acyl_CoA_acyltransferase"/>
</dbReference>